<evidence type="ECO:0000313" key="3">
    <source>
        <dbReference type="WBParaSite" id="HPLM_0001195101-mRNA-1"/>
    </source>
</evidence>
<dbReference type="EMBL" id="UZAF01017715">
    <property type="protein sequence ID" value="VDO44276.1"/>
    <property type="molecule type" value="Genomic_DNA"/>
</dbReference>
<evidence type="ECO:0000313" key="2">
    <source>
        <dbReference type="Proteomes" id="UP000268014"/>
    </source>
</evidence>
<accession>A0A0N4WLD2</accession>
<reference evidence="3" key="1">
    <citation type="submission" date="2017-02" db="UniProtKB">
        <authorList>
            <consortium name="WormBaseParasite"/>
        </authorList>
    </citation>
    <scope>IDENTIFICATION</scope>
</reference>
<sequence>MNCDEKDWTEAPPCLIALRHWNDLRRCLNEVTTEPFEIISYIYEKKSQRNHILRGVRAQSNTYNCECELYSTFEKV</sequence>
<gene>
    <name evidence="1" type="ORF">HPLM_LOCUS11943</name>
</gene>
<protein>
    <submittedName>
        <fullName evidence="1 3">Uncharacterized protein</fullName>
    </submittedName>
</protein>
<reference evidence="1 2" key="2">
    <citation type="submission" date="2018-11" db="EMBL/GenBank/DDBJ databases">
        <authorList>
            <consortium name="Pathogen Informatics"/>
        </authorList>
    </citation>
    <scope>NUCLEOTIDE SEQUENCE [LARGE SCALE GENOMIC DNA]</scope>
    <source>
        <strain evidence="1 2">MHpl1</strain>
    </source>
</reference>
<name>A0A0N4WLD2_HAEPC</name>
<dbReference type="Proteomes" id="UP000268014">
    <property type="component" value="Unassembled WGS sequence"/>
</dbReference>
<evidence type="ECO:0000313" key="1">
    <source>
        <dbReference type="EMBL" id="VDO44276.1"/>
    </source>
</evidence>
<organism evidence="3">
    <name type="scientific">Haemonchus placei</name>
    <name type="common">Barber's pole worm</name>
    <dbReference type="NCBI Taxonomy" id="6290"/>
    <lineage>
        <taxon>Eukaryota</taxon>
        <taxon>Metazoa</taxon>
        <taxon>Ecdysozoa</taxon>
        <taxon>Nematoda</taxon>
        <taxon>Chromadorea</taxon>
        <taxon>Rhabditida</taxon>
        <taxon>Rhabditina</taxon>
        <taxon>Rhabditomorpha</taxon>
        <taxon>Strongyloidea</taxon>
        <taxon>Trichostrongylidae</taxon>
        <taxon>Haemonchus</taxon>
    </lineage>
</organism>
<dbReference type="AlphaFoldDB" id="A0A0N4WLD2"/>
<dbReference type="WBParaSite" id="HPLM_0001195101-mRNA-1">
    <property type="protein sequence ID" value="HPLM_0001195101-mRNA-1"/>
    <property type="gene ID" value="HPLM_0001195101"/>
</dbReference>
<keyword evidence="2" id="KW-1185">Reference proteome</keyword>
<proteinExistence type="predicted"/>